<dbReference type="GO" id="GO:0008202">
    <property type="term" value="P:steroid metabolic process"/>
    <property type="evidence" value="ECO:0007669"/>
    <property type="project" value="UniProtKB-ARBA"/>
</dbReference>
<dbReference type="PRINTS" id="PR00368">
    <property type="entry name" value="FADPNR"/>
</dbReference>
<dbReference type="InterPro" id="IPR027477">
    <property type="entry name" value="Succ_DH/fumarate_Rdtase_cat_sf"/>
</dbReference>
<keyword evidence="5" id="KW-0285">Flavoprotein</keyword>
<evidence type="ECO:0000313" key="10">
    <source>
        <dbReference type="EMBL" id="MTL93195.1"/>
    </source>
</evidence>
<comment type="cofactor">
    <cofactor evidence="1">
        <name>FMN</name>
        <dbReference type="ChEBI" id="CHEBI:58210"/>
    </cofactor>
</comment>
<dbReference type="EC" id="1.3.99.33" evidence="3"/>
<dbReference type="Gene3D" id="3.50.50.60">
    <property type="entry name" value="FAD/NAD(P)-binding domain"/>
    <property type="match status" value="1"/>
</dbReference>
<evidence type="ECO:0000256" key="3">
    <source>
        <dbReference type="ARBA" id="ARBA00013137"/>
    </source>
</evidence>
<reference evidence="10" key="1">
    <citation type="journal article" date="2019" name="Nat. Med.">
        <title>A library of human gut bacterial isolates paired with longitudinal multiomics data enables mechanistic microbiome research.</title>
        <authorList>
            <person name="Poyet M."/>
            <person name="Groussin M."/>
            <person name="Gibbons S.M."/>
            <person name="Avila-Pacheco J."/>
            <person name="Jiang X."/>
            <person name="Kearney S.M."/>
            <person name="Perrotta A.R."/>
            <person name="Berdy B."/>
            <person name="Zhao S."/>
            <person name="Lieberman T.D."/>
            <person name="Swanson P.K."/>
            <person name="Smith M."/>
            <person name="Roesemann S."/>
            <person name="Alexander J.E."/>
            <person name="Rich S.A."/>
            <person name="Livny J."/>
            <person name="Vlamakis H."/>
            <person name="Clish C."/>
            <person name="Bullock K."/>
            <person name="Deik A."/>
            <person name="Scott J."/>
            <person name="Pierce K.A."/>
            <person name="Xavier R.J."/>
            <person name="Alm E.J."/>
        </authorList>
    </citation>
    <scope>NUCLEOTIDE SEQUENCE</scope>
    <source>
        <strain evidence="10">BIOML-A179</strain>
    </source>
</reference>
<evidence type="ECO:0000256" key="7">
    <source>
        <dbReference type="ARBA" id="ARBA00023002"/>
    </source>
</evidence>
<dbReference type="PROSITE" id="PS51257">
    <property type="entry name" value="PROKAR_LIPOPROTEIN"/>
    <property type="match status" value="1"/>
</dbReference>
<dbReference type="RefSeq" id="WP_129821328.1">
    <property type="nucleotide sequence ID" value="NZ_CABJBH010000006.1"/>
</dbReference>
<dbReference type="SUPFAM" id="SSF56425">
    <property type="entry name" value="Succinate dehydrogenase/fumarate reductase flavoprotein, catalytic domain"/>
    <property type="match status" value="1"/>
</dbReference>
<protein>
    <recommendedName>
        <fullName evidence="4">Urocanate reductase</fullName>
        <ecNumber evidence="3">1.3.99.33</ecNumber>
    </recommendedName>
</protein>
<dbReference type="SMART" id="SM00900">
    <property type="entry name" value="FMN_bind"/>
    <property type="match status" value="1"/>
</dbReference>
<keyword evidence="6" id="KW-0274">FAD</keyword>
<dbReference type="InterPro" id="IPR036188">
    <property type="entry name" value="FAD/NAD-bd_sf"/>
</dbReference>
<accession>A0A6I3NBA1</accession>
<evidence type="ECO:0000256" key="1">
    <source>
        <dbReference type="ARBA" id="ARBA00001917"/>
    </source>
</evidence>
<dbReference type="EMBL" id="WMQV01000002">
    <property type="protein sequence ID" value="MTL93195.1"/>
    <property type="molecule type" value="Genomic_DNA"/>
</dbReference>
<proteinExistence type="predicted"/>
<dbReference type="SUPFAM" id="SSF51905">
    <property type="entry name" value="FAD/NAD(P)-binding domain"/>
    <property type="match status" value="1"/>
</dbReference>
<dbReference type="InterPro" id="IPR050315">
    <property type="entry name" value="FAD-oxidoreductase_2"/>
</dbReference>
<comment type="caution">
    <text evidence="10">The sequence shown here is derived from an EMBL/GenBank/DDBJ whole genome shotgun (WGS) entry which is preliminary data.</text>
</comment>
<dbReference type="Pfam" id="PF00890">
    <property type="entry name" value="FAD_binding_2"/>
    <property type="match status" value="1"/>
</dbReference>
<evidence type="ECO:0000256" key="5">
    <source>
        <dbReference type="ARBA" id="ARBA00022630"/>
    </source>
</evidence>
<comment type="cofactor">
    <cofactor evidence="2">
        <name>FAD</name>
        <dbReference type="ChEBI" id="CHEBI:57692"/>
    </cofactor>
</comment>
<dbReference type="AlphaFoldDB" id="A0A6I3NBA1"/>
<evidence type="ECO:0000259" key="9">
    <source>
        <dbReference type="SMART" id="SM00900"/>
    </source>
</evidence>
<evidence type="ECO:0000256" key="8">
    <source>
        <dbReference type="ARBA" id="ARBA00049922"/>
    </source>
</evidence>
<name>A0A6I3NBA1_9FIRM</name>
<dbReference type="InterPro" id="IPR007329">
    <property type="entry name" value="FMN-bd"/>
</dbReference>
<dbReference type="GO" id="GO:0010181">
    <property type="term" value="F:FMN binding"/>
    <property type="evidence" value="ECO:0007669"/>
    <property type="project" value="InterPro"/>
</dbReference>
<dbReference type="Gene3D" id="3.90.1010.20">
    <property type="match status" value="1"/>
</dbReference>
<keyword evidence="7" id="KW-0560">Oxidoreductase</keyword>
<feature type="domain" description="FMN-binding" evidence="9">
    <location>
        <begin position="55"/>
        <end position="129"/>
    </location>
</feature>
<gene>
    <name evidence="10" type="ORF">GMA64_01495</name>
</gene>
<dbReference type="Pfam" id="PF04205">
    <property type="entry name" value="FMN_bind"/>
    <property type="match status" value="1"/>
</dbReference>
<dbReference type="InterPro" id="IPR003953">
    <property type="entry name" value="FAD-dep_OxRdtase_2_FAD-bd"/>
</dbReference>
<dbReference type="PANTHER" id="PTHR43400:SF10">
    <property type="entry name" value="3-OXOSTEROID 1-DEHYDROGENASE"/>
    <property type="match status" value="1"/>
</dbReference>
<dbReference type="GO" id="GO:0016020">
    <property type="term" value="C:membrane"/>
    <property type="evidence" value="ECO:0007669"/>
    <property type="project" value="InterPro"/>
</dbReference>
<comment type="catalytic activity">
    <reaction evidence="8">
        <text>dihydrourocanate + A = urocanate + AH2</text>
        <dbReference type="Rhea" id="RHEA:36059"/>
        <dbReference type="ChEBI" id="CHEBI:13193"/>
        <dbReference type="ChEBI" id="CHEBI:17499"/>
        <dbReference type="ChEBI" id="CHEBI:27247"/>
        <dbReference type="ChEBI" id="CHEBI:72991"/>
        <dbReference type="EC" id="1.3.99.33"/>
    </reaction>
</comment>
<organism evidence="10">
    <name type="scientific">Turicibacter sanguinis</name>
    <dbReference type="NCBI Taxonomy" id="154288"/>
    <lineage>
        <taxon>Bacteria</taxon>
        <taxon>Bacillati</taxon>
        <taxon>Bacillota</taxon>
        <taxon>Erysipelotrichia</taxon>
        <taxon>Erysipelotrichales</taxon>
        <taxon>Turicibacteraceae</taxon>
        <taxon>Turicibacter</taxon>
    </lineage>
</organism>
<dbReference type="GO" id="GO:0033765">
    <property type="term" value="F:steroid dehydrogenase activity, acting on the CH-CH group of donors"/>
    <property type="evidence" value="ECO:0007669"/>
    <property type="project" value="UniProtKB-ARBA"/>
</dbReference>
<sequence length="646" mass="67304">MNHFSKRAAAAFLVMALLTTGCSANEASTSSDSVSESTQSKGTLKAGTYTATGTGNNGTITVEVVLSETKIESIKILESTETAGLGDKALESLIEEVVANQTIAVDTVTGATNSSSALLTAIETCLTEAGANIEDFKTEIAKVGIDEEITTEIVVVGGGASGSAAALQAVQDGAKVTLVEMTASPAGQGTMAGGLFGTDSTQQQEQGKTVDGKWFYDQFVDTSNYTANGGLLSKVIQNSGRTVDWLIENGVNLILAHPSTGGYEEHKYTHPNSTIHGYVDGGTVAITTLHEQIVALGGEVLYSTKATDLMIENGEIKGIQAEKEDGGILTINADAVILATGGFAGNEELVTKYFGEGVGKGRVATNIGTGIEMAISAGAAASYEDAITMHYGVNRGGSSWGSALNSALINPFLFVDVDGNRFMNEESFIFEPIKTSNVIKSLPQMTAYEIFDQTMIDIVKEKGAAGLTDVYTGELATNPTVFIEVGHEVNTADAAKKAHTPTDIMPDIEALIEAGSIITANSPEELAEKLGMAHLVDTIARYNELCEAGEDTDHFKSSKYLDKLEGTLYAVKTTPSVFLGTLGGIDINDNAEVLDPNGKAIKGLYAAGSETNGAYGNSYVFFEGGTLGYAYGTGRIAGASAAASLK</sequence>
<evidence type="ECO:0000256" key="2">
    <source>
        <dbReference type="ARBA" id="ARBA00001974"/>
    </source>
</evidence>
<dbReference type="Gene3D" id="3.90.700.10">
    <property type="entry name" value="Succinate dehydrogenase/fumarate reductase flavoprotein, catalytic domain"/>
    <property type="match status" value="1"/>
</dbReference>
<dbReference type="PANTHER" id="PTHR43400">
    <property type="entry name" value="FUMARATE REDUCTASE"/>
    <property type="match status" value="1"/>
</dbReference>
<evidence type="ECO:0000256" key="6">
    <source>
        <dbReference type="ARBA" id="ARBA00022827"/>
    </source>
</evidence>
<evidence type="ECO:0000256" key="4">
    <source>
        <dbReference type="ARBA" id="ARBA00015872"/>
    </source>
</evidence>